<evidence type="ECO:0000256" key="1">
    <source>
        <dbReference type="ARBA" id="ARBA00022884"/>
    </source>
</evidence>
<evidence type="ECO:0000313" key="6">
    <source>
        <dbReference type="Ensembl" id="ENSCSAVP00000019131.1"/>
    </source>
</evidence>
<comment type="similarity">
    <text evidence="3">Belongs to the BBP/SF1 family.</text>
</comment>
<dbReference type="PANTHER" id="PTHR11208:SF45">
    <property type="entry name" value="SPLICING FACTOR 1"/>
    <property type="match status" value="1"/>
</dbReference>
<dbReference type="InterPro" id="IPR055256">
    <property type="entry name" value="KH_1_KHDC4/BBP-like"/>
</dbReference>
<dbReference type="GO" id="GO:0008270">
    <property type="term" value="F:zinc ion binding"/>
    <property type="evidence" value="ECO:0007669"/>
    <property type="project" value="UniProtKB-UniRule"/>
</dbReference>
<dbReference type="Gene3D" id="3.30.1370.10">
    <property type="entry name" value="K Homology domain, type 1"/>
    <property type="match status" value="1"/>
</dbReference>
<feature type="compositionally biased region" description="Low complexity" evidence="4">
    <location>
        <begin position="232"/>
        <end position="253"/>
    </location>
</feature>
<evidence type="ECO:0000256" key="2">
    <source>
        <dbReference type="PROSITE-ProRule" id="PRU00117"/>
    </source>
</evidence>
<keyword evidence="1 2" id="KW-0694">RNA-binding</keyword>
<dbReference type="OMA" id="GYDENYT"/>
<dbReference type="GO" id="GO:0048024">
    <property type="term" value="P:regulation of mRNA splicing, via spliceosome"/>
    <property type="evidence" value="ECO:0007669"/>
    <property type="project" value="TreeGrafter"/>
</dbReference>
<feature type="compositionally biased region" description="Low complexity" evidence="4">
    <location>
        <begin position="210"/>
        <end position="225"/>
    </location>
</feature>
<keyword evidence="7" id="KW-1185">Reference proteome</keyword>
<dbReference type="GO" id="GO:0005681">
    <property type="term" value="C:spliceosomal complex"/>
    <property type="evidence" value="ECO:0007669"/>
    <property type="project" value="UniProtKB-KW"/>
</dbReference>
<evidence type="ECO:0000313" key="7">
    <source>
        <dbReference type="Proteomes" id="UP000007875"/>
    </source>
</evidence>
<dbReference type="Pfam" id="PF16274">
    <property type="entry name" value="Qua1"/>
    <property type="match status" value="1"/>
</dbReference>
<feature type="region of interest" description="Disordered" evidence="4">
    <location>
        <begin position="190"/>
        <end position="258"/>
    </location>
</feature>
<feature type="region of interest" description="Disordered" evidence="4">
    <location>
        <begin position="339"/>
        <end position="358"/>
    </location>
</feature>
<evidence type="ECO:0000256" key="3">
    <source>
        <dbReference type="RuleBase" id="RU367126"/>
    </source>
</evidence>
<dbReference type="eggNOG" id="KOG1588">
    <property type="taxonomic scope" value="Eukaryota"/>
</dbReference>
<feature type="domain" description="K Homology" evidence="5">
    <location>
        <begin position="65"/>
        <end position="161"/>
    </location>
</feature>
<dbReference type="GeneTree" id="ENSGT00940000168082"/>
<dbReference type="GO" id="GO:0000398">
    <property type="term" value="P:mRNA splicing, via spliceosome"/>
    <property type="evidence" value="ECO:0007669"/>
    <property type="project" value="UniProtKB-UniRule"/>
</dbReference>
<dbReference type="STRING" id="51511.ENSCSAVP00000019131"/>
<dbReference type="InterPro" id="IPR036612">
    <property type="entry name" value="KH_dom_type_1_sf"/>
</dbReference>
<dbReference type="GO" id="GO:0045131">
    <property type="term" value="F:pre-mRNA branch point binding"/>
    <property type="evidence" value="ECO:0007669"/>
    <property type="project" value="UniProtKB-UniRule"/>
</dbReference>
<dbReference type="SMART" id="SM00322">
    <property type="entry name" value="KH"/>
    <property type="match status" value="1"/>
</dbReference>
<reference evidence="7" key="1">
    <citation type="submission" date="2003-08" db="EMBL/GenBank/DDBJ databases">
        <authorList>
            <person name="Birren B."/>
            <person name="Nusbaum C."/>
            <person name="Abebe A."/>
            <person name="Abouelleil A."/>
            <person name="Adekoya E."/>
            <person name="Ait-zahra M."/>
            <person name="Allen N."/>
            <person name="Allen T."/>
            <person name="An P."/>
            <person name="Anderson M."/>
            <person name="Anderson S."/>
            <person name="Arachchi H."/>
            <person name="Armbruster J."/>
            <person name="Bachantsang P."/>
            <person name="Baldwin J."/>
            <person name="Barry A."/>
            <person name="Bayul T."/>
            <person name="Blitshsteyn B."/>
            <person name="Bloom T."/>
            <person name="Blye J."/>
            <person name="Boguslavskiy L."/>
            <person name="Borowsky M."/>
            <person name="Boukhgalter B."/>
            <person name="Brunache A."/>
            <person name="Butler J."/>
            <person name="Calixte N."/>
            <person name="Calvo S."/>
            <person name="Camarata J."/>
            <person name="Campo K."/>
            <person name="Chang J."/>
            <person name="Cheshatsang Y."/>
            <person name="Citroen M."/>
            <person name="Collymore A."/>
            <person name="Considine T."/>
            <person name="Cook A."/>
            <person name="Cooke P."/>
            <person name="Corum B."/>
            <person name="Cuomo C."/>
            <person name="David R."/>
            <person name="Dawoe T."/>
            <person name="Degray S."/>
            <person name="Dodge S."/>
            <person name="Dooley K."/>
            <person name="Dorje P."/>
            <person name="Dorjee K."/>
            <person name="Dorris L."/>
            <person name="Duffey N."/>
            <person name="Dupes A."/>
            <person name="Elkins T."/>
            <person name="Engels R."/>
            <person name="Erickson J."/>
            <person name="Farina A."/>
            <person name="Faro S."/>
            <person name="Ferreira P."/>
            <person name="Fischer H."/>
            <person name="Fitzgerald M."/>
            <person name="Foley K."/>
            <person name="Gage D."/>
            <person name="Galagan J."/>
            <person name="Gearin G."/>
            <person name="Gnerre S."/>
            <person name="Gnirke A."/>
            <person name="Goyette A."/>
            <person name="Graham J."/>
            <person name="Grandbois E."/>
            <person name="Gyaltsen K."/>
            <person name="Hafez N."/>
            <person name="Hagopian D."/>
            <person name="Hagos B."/>
            <person name="Hall J."/>
            <person name="Hatcher B."/>
            <person name="Heller A."/>
            <person name="Higgins H."/>
            <person name="Honan T."/>
            <person name="Horn A."/>
            <person name="Houde N."/>
            <person name="Hughes L."/>
            <person name="Hulme W."/>
            <person name="Husby E."/>
            <person name="Iliev I."/>
            <person name="Jaffe D."/>
            <person name="Jones C."/>
            <person name="Kamal M."/>
            <person name="Kamat A."/>
            <person name="Kamvysselis M."/>
            <person name="Karlsson E."/>
            <person name="Kells C."/>
            <person name="Kieu A."/>
            <person name="Kisner P."/>
            <person name="Kodira C."/>
            <person name="Kulbokas E."/>
            <person name="Labutti K."/>
            <person name="Lama D."/>
            <person name="Landers T."/>
            <person name="Leger J."/>
            <person name="Levine S."/>
            <person name="Lewis D."/>
            <person name="Lewis T."/>
            <person name="Lindblad-toh K."/>
            <person name="Liu X."/>
            <person name="Lokyitsang T."/>
            <person name="Lokyitsang Y."/>
            <person name="Lucien O."/>
            <person name="Lui A."/>
            <person name="Ma L.J."/>
            <person name="Mabbitt R."/>
            <person name="Macdonald J."/>
            <person name="Maclean C."/>
            <person name="Major J."/>
            <person name="Manning J."/>
            <person name="Marabella R."/>
            <person name="Maru K."/>
            <person name="Matthews C."/>
            <person name="Mauceli E."/>
            <person name="Mccarthy M."/>
            <person name="Mcdonough S."/>
            <person name="Mcghee T."/>
            <person name="Meldrim J."/>
            <person name="Meneus L."/>
            <person name="Mesirov J."/>
            <person name="Mihalev A."/>
            <person name="Mihova T."/>
            <person name="Mikkelsen T."/>
            <person name="Mlenga V."/>
            <person name="Moru K."/>
            <person name="Mozes J."/>
            <person name="Mulrain L."/>
            <person name="Munson G."/>
            <person name="Naylor J."/>
            <person name="Newes C."/>
            <person name="Nguyen C."/>
            <person name="Nguyen N."/>
            <person name="Nguyen T."/>
            <person name="Nicol R."/>
            <person name="Nielsen C."/>
            <person name="Nizzari M."/>
            <person name="Norbu C."/>
            <person name="Norbu N."/>
            <person name="O'donnell P."/>
            <person name="Okoawo O."/>
            <person name="O'leary S."/>
            <person name="Omotosho B."/>
            <person name="O'neill K."/>
            <person name="Osman S."/>
            <person name="Parker S."/>
            <person name="Perrin D."/>
            <person name="Phunkhang P."/>
            <person name="Piqani B."/>
            <person name="Purcell S."/>
            <person name="Rachupka T."/>
            <person name="Ramasamy U."/>
            <person name="Rameau R."/>
            <person name="Ray V."/>
            <person name="Raymond C."/>
            <person name="Retta R."/>
            <person name="Richardson S."/>
            <person name="Rise C."/>
            <person name="Rodriguez J."/>
            <person name="Rogers J."/>
            <person name="Rogov P."/>
            <person name="Rutman M."/>
            <person name="Schupbach R."/>
            <person name="Seaman C."/>
            <person name="Settipalli S."/>
            <person name="Sharpe T."/>
            <person name="Sheridan J."/>
            <person name="Sherpa N."/>
            <person name="Shi J."/>
            <person name="Smirnov S."/>
            <person name="Smith C."/>
            <person name="Sougnez C."/>
            <person name="Spencer B."/>
            <person name="Stalker J."/>
            <person name="Stange-thomann N."/>
            <person name="Stavropoulos S."/>
            <person name="Stetson K."/>
            <person name="Stone C."/>
            <person name="Stone S."/>
            <person name="Stubbs M."/>
            <person name="Talamas J."/>
            <person name="Tchuinga P."/>
            <person name="Tenzing P."/>
            <person name="Tesfaye S."/>
            <person name="Theodore J."/>
            <person name="Thoulutsang Y."/>
            <person name="Topham K."/>
            <person name="Towey S."/>
            <person name="Tsamla T."/>
            <person name="Tsomo N."/>
            <person name="Vallee D."/>
            <person name="Vassiliev H."/>
            <person name="Venkataraman V."/>
            <person name="Vinson J."/>
            <person name="Vo A."/>
            <person name="Wade C."/>
            <person name="Wang S."/>
            <person name="Wangchuk T."/>
            <person name="Wangdi T."/>
            <person name="Whittaker C."/>
            <person name="Wilkinson J."/>
            <person name="Wu Y."/>
            <person name="Wyman D."/>
            <person name="Yadav S."/>
            <person name="Yang S."/>
            <person name="Yang X."/>
            <person name="Yeager S."/>
            <person name="Yee E."/>
            <person name="Young G."/>
            <person name="Zainoun J."/>
            <person name="Zembeck L."/>
            <person name="Zimmer A."/>
            <person name="Zody M."/>
            <person name="Lander E."/>
        </authorList>
    </citation>
    <scope>NUCLEOTIDE SEQUENCE [LARGE SCALE GENOMIC DNA]</scope>
</reference>
<dbReference type="Proteomes" id="UP000007875">
    <property type="component" value="Unassembled WGS sequence"/>
</dbReference>
<dbReference type="InParanoid" id="H2ZNG5"/>
<keyword evidence="3" id="KW-0479">Metal-binding</keyword>
<dbReference type="PANTHER" id="PTHR11208">
    <property type="entry name" value="RNA-BINDING PROTEIN RELATED"/>
    <property type="match status" value="1"/>
</dbReference>
<comment type="function">
    <text evidence="3">Necessary for the splicing of pre-mRNA. Has a role in the recognition of the branch site (5'-UACUAAC-3'), the pyrimidine tract and the 3'-splice site at the 3'-end of introns.</text>
</comment>
<dbReference type="Pfam" id="PF22675">
    <property type="entry name" value="KH-I_KHDC4-BBP"/>
    <property type="match status" value="1"/>
</dbReference>
<dbReference type="SUPFAM" id="SSF54791">
    <property type="entry name" value="Eukaryotic type KH-domain (KH-domain type I)"/>
    <property type="match status" value="1"/>
</dbReference>
<dbReference type="GO" id="GO:0003729">
    <property type="term" value="F:mRNA binding"/>
    <property type="evidence" value="ECO:0007669"/>
    <property type="project" value="TreeGrafter"/>
</dbReference>
<reference evidence="6" key="3">
    <citation type="submission" date="2025-09" db="UniProtKB">
        <authorList>
            <consortium name="Ensembl"/>
        </authorList>
    </citation>
    <scope>IDENTIFICATION</scope>
</reference>
<protein>
    <recommendedName>
        <fullName evidence="3">Branchpoint-bridging protein</fullName>
    </recommendedName>
</protein>
<keyword evidence="3" id="KW-0508">mRNA splicing</keyword>
<organism evidence="6 7">
    <name type="scientific">Ciona savignyi</name>
    <name type="common">Pacific transparent sea squirt</name>
    <dbReference type="NCBI Taxonomy" id="51511"/>
    <lineage>
        <taxon>Eukaryota</taxon>
        <taxon>Metazoa</taxon>
        <taxon>Chordata</taxon>
        <taxon>Tunicata</taxon>
        <taxon>Ascidiacea</taxon>
        <taxon>Phlebobranchia</taxon>
        <taxon>Cionidae</taxon>
        <taxon>Ciona</taxon>
    </lineage>
</organism>
<dbReference type="CDD" id="cd22384">
    <property type="entry name" value="KH-I_KHDRBS"/>
    <property type="match status" value="1"/>
</dbReference>
<accession>H2ZNG5</accession>
<evidence type="ECO:0000259" key="5">
    <source>
        <dbReference type="SMART" id="SM00322"/>
    </source>
</evidence>
<keyword evidence="3" id="KW-0747">Spliceosome</keyword>
<keyword evidence="3" id="KW-0507">mRNA processing</keyword>
<name>H2ZNG5_CIOSA</name>
<proteinExistence type="inferred from homology"/>
<sequence length="358" mass="38349">MESTADSKYLPELMAEKDSIDPSFVHAVRLITSEIDKVKNPTPSPKPGSHDFKLFNIYDDKYPRVDCNIRIPVKEFPRINFVGRLIGPGGSTLKGIQEATNTKIAILGKGSLRDKSKEDELLKSAEPKYGHLKHPLHVRISAIGTVDQAYTSIGRACSEVSKLLVVEDEDEYIAAGEAAMLHARYGVQGGMRGSSRGAPRGARGGGRGVPRGSSSVAGVRGSARGARGGVPRGSMRGSQRGASRGGPSSARGGLPRMPKAQLNSEAYGQLQGYDFGETTYDAFNEYDTAYDAYAASAEDVYADPFADGSYGVTESYDAYSFADKFDRFGNGTDSFASKPAYRGKIRGGSRGRSAGKPY</sequence>
<dbReference type="HOGENOM" id="CLU_034976_0_0_1"/>
<keyword evidence="3" id="KW-0862">Zinc</keyword>
<keyword evidence="3" id="KW-0539">Nucleus</keyword>
<keyword evidence="3" id="KW-0863">Zinc-finger</keyword>
<evidence type="ECO:0000256" key="4">
    <source>
        <dbReference type="SAM" id="MobiDB-lite"/>
    </source>
</evidence>
<reference evidence="6" key="2">
    <citation type="submission" date="2025-08" db="UniProtKB">
        <authorList>
            <consortium name="Ensembl"/>
        </authorList>
    </citation>
    <scope>IDENTIFICATION</scope>
</reference>
<dbReference type="Ensembl" id="ENSCSAVT00000019338.1">
    <property type="protein sequence ID" value="ENSCSAVP00000019131.1"/>
    <property type="gene ID" value="ENSCSAVG00000011232.1"/>
</dbReference>
<dbReference type="InterPro" id="IPR032571">
    <property type="entry name" value="Qua1_dom"/>
</dbReference>
<dbReference type="InterPro" id="IPR045071">
    <property type="entry name" value="BBP-like"/>
</dbReference>
<dbReference type="AlphaFoldDB" id="H2ZNG5"/>
<dbReference type="InterPro" id="IPR004087">
    <property type="entry name" value="KH_dom"/>
</dbReference>
<dbReference type="PROSITE" id="PS50084">
    <property type="entry name" value="KH_TYPE_1"/>
    <property type="match status" value="1"/>
</dbReference>
<comment type="subcellular location">
    <subcellularLocation>
        <location evidence="3">Nucleus</location>
    </subcellularLocation>
</comment>